<organism evidence="1 2">
    <name type="scientific">Bradyrhizobium canariense</name>
    <dbReference type="NCBI Taxonomy" id="255045"/>
    <lineage>
        <taxon>Bacteria</taxon>
        <taxon>Pseudomonadati</taxon>
        <taxon>Pseudomonadota</taxon>
        <taxon>Alphaproteobacteria</taxon>
        <taxon>Hyphomicrobiales</taxon>
        <taxon>Nitrobacteraceae</taxon>
        <taxon>Bradyrhizobium</taxon>
    </lineage>
</organism>
<dbReference type="AlphaFoldDB" id="A0A1X3HF55"/>
<dbReference type="EMBL" id="NAFI01000122">
    <property type="protein sequence ID" value="OSJ18865.1"/>
    <property type="molecule type" value="Genomic_DNA"/>
</dbReference>
<evidence type="ECO:0000313" key="2">
    <source>
        <dbReference type="Proteomes" id="UP000193553"/>
    </source>
</evidence>
<name>A0A1X3HF55_9BRAD</name>
<gene>
    <name evidence="1" type="ORF">BSZ18_01390</name>
</gene>
<comment type="caution">
    <text evidence="1">The sequence shown here is derived from an EMBL/GenBank/DDBJ whole genome shotgun (WGS) entry which is preliminary data.</text>
</comment>
<sequence length="147" mass="15998">MDPPALQVKRLASAWLEIPLEYARVLGCIGTQGNTIQTGWPIGLTYHRHPFAPARSNAADCTTSRGHFALGQSQAAVRQTKLLIESPYSSMRAALITLRLAEHSDSAIVHADVAMRGDTDGTARFVFGILALQPCSRRDWVELEGKG</sequence>
<proteinExistence type="predicted"/>
<accession>A0A1X3HF55</accession>
<reference evidence="1 2" key="1">
    <citation type="submission" date="2017-03" db="EMBL/GenBank/DDBJ databases">
        <title>Whole genome sequences of fourteen strains of Bradyrhizobium canariense and one strain of Bradyrhizobium japonicum isolated from Lupinus (Papilionoideae: Genisteae) species in Algeria.</title>
        <authorList>
            <person name="Crovadore J."/>
            <person name="Chekireb D."/>
            <person name="Brachmann A."/>
            <person name="Chablais R."/>
            <person name="Cochard B."/>
            <person name="Lefort F."/>
        </authorList>
    </citation>
    <scope>NUCLEOTIDE SEQUENCE [LARGE SCALE GENOMIC DNA]</scope>
    <source>
        <strain evidence="1 2">UBMA195</strain>
    </source>
</reference>
<evidence type="ECO:0000313" key="1">
    <source>
        <dbReference type="EMBL" id="OSJ18865.1"/>
    </source>
</evidence>
<dbReference type="Proteomes" id="UP000193553">
    <property type="component" value="Unassembled WGS sequence"/>
</dbReference>
<protein>
    <submittedName>
        <fullName evidence="1">Uncharacterized protein</fullName>
    </submittedName>
</protein>